<sequence>MTNIADSVFETETAEISPVKTCEIITNNNPAVTESTPLKHLSWSYNTFTNDMKGVKADITVMQKQITSINNVINSTNAIIESISKVLDSTENRQISYDTRMETFLKEFSIILDEKNRAINERDITIRQLQANLSEIENERNSLNLKNSPTKHVDNKSKTASPPMQPLMCQMNNIEDLINLSEINDLCDIETDVLGDAYKSDDMLLNACAISSRLSPGTTAYVDDSDEYAISTANADACAVPSDSPPEKRAHADDTSAPISQQCGEDNRGDYDKETRNRTDNIVNPERTIKSTKQVLYTLSNPTIDNHGENKENIGLVSANSIGRCRQNSTTYEQELRSPKTPTRLTNKPRQKPNTKAALQSTNVNNKIKSDLPLPTRSKSQVPEWLSRLPLVEIPVDYSQSPFPQRQRTENPPYQQIGCPRTKFQVPKWLSCLPLVEIPVDYSQSPFPKRQQTKNPPYQHIGCPRSRDWLSYLDFVRQATRTNSKLHLSDRSQLTLVSRLTIS</sequence>
<name>A0A6S7IJD5_PARCT</name>
<protein>
    <submittedName>
        <fullName evidence="2">Uncharacterized protein</fullName>
    </submittedName>
</protein>
<comment type="caution">
    <text evidence="2">The sequence shown here is derived from an EMBL/GenBank/DDBJ whole genome shotgun (WGS) entry which is preliminary data.</text>
</comment>
<feature type="compositionally biased region" description="Polar residues" evidence="1">
    <location>
        <begin position="354"/>
        <end position="367"/>
    </location>
</feature>
<reference evidence="2" key="1">
    <citation type="submission" date="2020-04" db="EMBL/GenBank/DDBJ databases">
        <authorList>
            <person name="Alioto T."/>
            <person name="Alioto T."/>
            <person name="Gomez Garrido J."/>
        </authorList>
    </citation>
    <scope>NUCLEOTIDE SEQUENCE</scope>
    <source>
        <strain evidence="2">A484AB</strain>
    </source>
</reference>
<proteinExistence type="predicted"/>
<feature type="region of interest" description="Disordered" evidence="1">
    <location>
        <begin position="328"/>
        <end position="377"/>
    </location>
</feature>
<evidence type="ECO:0000313" key="3">
    <source>
        <dbReference type="Proteomes" id="UP001152795"/>
    </source>
</evidence>
<organism evidence="2 3">
    <name type="scientific">Paramuricea clavata</name>
    <name type="common">Red gorgonian</name>
    <name type="synonym">Violescent sea-whip</name>
    <dbReference type="NCBI Taxonomy" id="317549"/>
    <lineage>
        <taxon>Eukaryota</taxon>
        <taxon>Metazoa</taxon>
        <taxon>Cnidaria</taxon>
        <taxon>Anthozoa</taxon>
        <taxon>Octocorallia</taxon>
        <taxon>Malacalcyonacea</taxon>
        <taxon>Plexauridae</taxon>
        <taxon>Paramuricea</taxon>
    </lineage>
</organism>
<feature type="region of interest" description="Disordered" evidence="1">
    <location>
        <begin position="144"/>
        <end position="165"/>
    </location>
</feature>
<evidence type="ECO:0000313" key="2">
    <source>
        <dbReference type="EMBL" id="CAB4005902.1"/>
    </source>
</evidence>
<dbReference type="EMBL" id="CACRXK020005350">
    <property type="protein sequence ID" value="CAB4005902.1"/>
    <property type="molecule type" value="Genomic_DNA"/>
</dbReference>
<dbReference type="Proteomes" id="UP001152795">
    <property type="component" value="Unassembled WGS sequence"/>
</dbReference>
<keyword evidence="3" id="KW-1185">Reference proteome</keyword>
<dbReference type="AlphaFoldDB" id="A0A6S7IJD5"/>
<accession>A0A6S7IJD5</accession>
<feature type="region of interest" description="Disordered" evidence="1">
    <location>
        <begin position="237"/>
        <end position="279"/>
    </location>
</feature>
<feature type="compositionally biased region" description="Basic and acidic residues" evidence="1">
    <location>
        <begin position="245"/>
        <end position="254"/>
    </location>
</feature>
<feature type="compositionally biased region" description="Basic and acidic residues" evidence="1">
    <location>
        <begin position="265"/>
        <end position="279"/>
    </location>
</feature>
<evidence type="ECO:0000256" key="1">
    <source>
        <dbReference type="SAM" id="MobiDB-lite"/>
    </source>
</evidence>
<gene>
    <name evidence="2" type="ORF">PACLA_8A010960</name>
</gene>